<accession>A0ABN8FV38</accession>
<feature type="transmembrane region" description="Helical" evidence="1">
    <location>
        <begin position="6"/>
        <end position="27"/>
    </location>
</feature>
<evidence type="ECO:0000313" key="3">
    <source>
        <dbReference type="Proteomes" id="UP000838749"/>
    </source>
</evidence>
<evidence type="ECO:0008006" key="4">
    <source>
        <dbReference type="Google" id="ProtNLM"/>
    </source>
</evidence>
<evidence type="ECO:0000313" key="2">
    <source>
        <dbReference type="EMBL" id="CAH1059825.1"/>
    </source>
</evidence>
<dbReference type="Proteomes" id="UP000838749">
    <property type="component" value="Unassembled WGS sequence"/>
</dbReference>
<keyword evidence="1" id="KW-0472">Membrane</keyword>
<gene>
    <name evidence="2" type="ORF">PAECIP111894_06037</name>
</gene>
<proteinExistence type="predicted"/>
<protein>
    <recommendedName>
        <fullName evidence="4">Phage protein</fullName>
    </recommendedName>
</protein>
<organism evidence="2 3">
    <name type="scientific">Paenibacillus pseudetheri</name>
    <dbReference type="NCBI Taxonomy" id="2897682"/>
    <lineage>
        <taxon>Bacteria</taxon>
        <taxon>Bacillati</taxon>
        <taxon>Bacillota</taxon>
        <taxon>Bacilli</taxon>
        <taxon>Bacillales</taxon>
        <taxon>Paenibacillaceae</taxon>
        <taxon>Paenibacillus</taxon>
    </lineage>
</organism>
<name>A0ABN8FV38_9BACL</name>
<keyword evidence="1" id="KW-1133">Transmembrane helix</keyword>
<evidence type="ECO:0000256" key="1">
    <source>
        <dbReference type="SAM" id="Phobius"/>
    </source>
</evidence>
<reference evidence="2" key="1">
    <citation type="submission" date="2021-12" db="EMBL/GenBank/DDBJ databases">
        <authorList>
            <person name="Criscuolo A."/>
        </authorList>
    </citation>
    <scope>NUCLEOTIDE SEQUENCE</scope>
    <source>
        <strain evidence="2">CIP111894</strain>
    </source>
</reference>
<keyword evidence="3" id="KW-1185">Reference proteome</keyword>
<keyword evidence="1" id="KW-0812">Transmembrane</keyword>
<dbReference type="EMBL" id="CAKMAB010000072">
    <property type="protein sequence ID" value="CAH1059825.1"/>
    <property type="molecule type" value="Genomic_DNA"/>
</dbReference>
<dbReference type="RefSeq" id="WP_234541896.1">
    <property type="nucleotide sequence ID" value="NZ_CAKMAB010000072.1"/>
</dbReference>
<comment type="caution">
    <text evidence="2">The sequence shown here is derived from an EMBL/GenBank/DDBJ whole genome shotgun (WGS) entry which is preliminary data.</text>
</comment>
<sequence>MSFDWGGFTGSIVGVIGAYAIAVYQLHKQEEAQEPIKHKKTYELCIKLSQQLNSAWSFFGTENFQFSEAFKNVVQFNNQMQTYLSEAIESDKRLVTLINVTIEGLSDISKKYSTKPKDYNHYMAYEGEVIVFTEVMRQKCHEIRDEIVSLNGEDF</sequence>